<proteinExistence type="predicted"/>
<feature type="compositionally biased region" description="Basic and acidic residues" evidence="1">
    <location>
        <begin position="76"/>
        <end position="93"/>
    </location>
</feature>
<evidence type="ECO:0000313" key="2">
    <source>
        <dbReference type="EMBL" id="QNE37396.1"/>
    </source>
</evidence>
<sequence>MMLSEEFVASRVYAGDVQRAEHDRELVRRLREERAERRAERAAGRRARHEARSVAAVTAEPVSAPRATGAGPVRESAPEAARDQERELAHAGR</sequence>
<dbReference type="Proteomes" id="UP000515511">
    <property type="component" value="Chromosome"/>
</dbReference>
<gene>
    <name evidence="2" type="ORF">F1C12_21320</name>
</gene>
<dbReference type="AlphaFoldDB" id="A0A7G6YFY1"/>
<name>A0A7G6YFY1_9MICO</name>
<organism evidence="2 3">
    <name type="scientific">Leifsonia shinshuensis</name>
    <dbReference type="NCBI Taxonomy" id="150026"/>
    <lineage>
        <taxon>Bacteria</taxon>
        <taxon>Bacillati</taxon>
        <taxon>Actinomycetota</taxon>
        <taxon>Actinomycetes</taxon>
        <taxon>Micrococcales</taxon>
        <taxon>Microbacteriaceae</taxon>
        <taxon>Leifsonia</taxon>
    </lineage>
</organism>
<protein>
    <submittedName>
        <fullName evidence="2">Uncharacterized protein</fullName>
    </submittedName>
</protein>
<dbReference type="RefSeq" id="WP_185276807.1">
    <property type="nucleotide sequence ID" value="NZ_CP043641.1"/>
</dbReference>
<accession>A0A7G6YFY1</accession>
<dbReference type="KEGG" id="lse:F1C12_21320"/>
<evidence type="ECO:0000256" key="1">
    <source>
        <dbReference type="SAM" id="MobiDB-lite"/>
    </source>
</evidence>
<reference evidence="3" key="1">
    <citation type="submission" date="2019-09" db="EMBL/GenBank/DDBJ databases">
        <title>Antimicrobial potential of Antarctic Bacteria.</title>
        <authorList>
            <person name="Benaud N."/>
            <person name="Edwards R.J."/>
            <person name="Ferrari B.C."/>
        </authorList>
    </citation>
    <scope>NUCLEOTIDE SEQUENCE [LARGE SCALE GENOMIC DNA]</scope>
    <source>
        <strain evidence="3">INR9</strain>
    </source>
</reference>
<dbReference type="EMBL" id="CP043641">
    <property type="protein sequence ID" value="QNE37396.1"/>
    <property type="molecule type" value="Genomic_DNA"/>
</dbReference>
<feature type="region of interest" description="Disordered" evidence="1">
    <location>
        <begin position="38"/>
        <end position="93"/>
    </location>
</feature>
<evidence type="ECO:0000313" key="3">
    <source>
        <dbReference type="Proteomes" id="UP000515511"/>
    </source>
</evidence>